<sequence length="1425" mass="157462">MKMRRLLREFIFSTASLFCLLLSVHIINAATNDKPTALNPLEVTRLPSLQRNTQAPQITTIDTGVLLDFDRIVPEDKNPYSNVKNDLTLYYDEDGGYIAEVYTPNGFLDAVYDPAALAYNPNSPNTNPNWSPKDWKNHISELQLGSWSTNLPGGSFSNIHKIILAKDINMDDIDASNNPYSINLPSGGSKGTGIVNGTSNYRYVHVRHNKLDIDGNQHYINMMNLNIALCGTRNRSPEENDISYKEDWTVENTTVYSTTYWGYLSANTGLASNYEDPKLRESGLNGGYTWFTYKNMNFVGSQFAWTGQKTTGVSIEDNVNVNTCYSYTVPNDNHIWRAQGGGNQQNFEVDRVIFKSGCHYTGYSFNGVNMELTGKATFEDDSIVDLYPHGTGPEHQAQGMSFGIYMPGSGNQDSVIEMNGNSKLNIHCDSDDPNPIQNKTMPNVPDAAEENHPQYQFPCGAIDMESSKAQLVFNKVKDKPSPQINIDSHGQIFNNKALVYFSSGDAELANGTFNMKAYDLGKYDTSSGSNGGGLMNVGTGMLINVRHGGNFNLEVANDNHSANHPLNLLYAQGKIHVNIVNPANVTLNLNKDPCNASALVYADGRNSNVITLPNDMTMGSYTIPKDTNIVIPKGINSLLSSDSNSDIEVYNSKIRAYGNNSPTTENDGVNGVKIAGPKGSSEDVYIGADKDGGPVRVEKLELPFTKNLIDPLLYADGTKIVQAPDSTSLKPLKDAMFKMLGKEFRYINLSDLPGPNIKLEDDSKNIYPNRKDPTTKISGVSGGDEWQDYNGFTLPNSPFCSDKLHKEFLPSIPLIRVQVKRPKTGVTQPKNDIDYDYFDLGTEVNTDTAEQKANSNVKVPTLSELVNPVTPNILDDELGNMKLLDANGKNPNPNLGKAIQKYPSVGDEKNPNKTIDGFEKLIPKYLPIDNGSNGGVIWDNGSWNYDLNGTGAYLGYKHKLSYKLNLLLDNYNKNHPSTPIYLRSTDQILTSVTTNFQSSPSLVTYIRNLSLSVLNDEKKFLIGDDIKMPLEYYDGDEHDLDPNNAHLIVTGNIDDNNETITAQLPLDINHANQNAWKIKTAQSTDVGSHKLSFTAKDNANPPNFAYDNSKNTETTNNNGDTFTWHYSVLNLPSYVGNTKITDNPYESKAQLLNGDHKLVTTFTPKADAPVHSILINHDSQQDTTNWTDMGSDKITAYYTDAVTNEKITVTRNLDNANLNKVYDPTYFGWNNMRDFPANTTFIVKRNINVNSGRNDSIAIGGDIITSQDAQGNKVNLGISNTLKYNISGSITLEVPDNIDYGSYPITRSGEIHIKKISKSLKIINDTSDSQSVQLIAAISSDNPTDDFLSKHLYYKDEDGNHALNNYKVYENTSLAPNVPNGYSISDKWGVRSNQKSGPIIDLSTSPNILGKHKSQVTWTLTFGPN</sequence>
<evidence type="ECO:0000256" key="2">
    <source>
        <dbReference type="SAM" id="SignalP"/>
    </source>
</evidence>
<feature type="signal peptide" evidence="2">
    <location>
        <begin position="1"/>
        <end position="29"/>
    </location>
</feature>
<evidence type="ECO:0000313" key="4">
    <source>
        <dbReference type="Proteomes" id="UP000284822"/>
    </source>
</evidence>
<dbReference type="Proteomes" id="UP000284822">
    <property type="component" value="Unassembled WGS sequence"/>
</dbReference>
<feature type="chain" id="PRO_5019144602" description="WxL domain-containing protein" evidence="2">
    <location>
        <begin position="30"/>
        <end position="1425"/>
    </location>
</feature>
<protein>
    <recommendedName>
        <fullName evidence="5">WxL domain-containing protein</fullName>
    </recommendedName>
</protein>
<proteinExistence type="predicted"/>
<organism evidence="3 4">
    <name type="scientific">Bombilactobacillus bombi</name>
    <dbReference type="NCBI Taxonomy" id="1303590"/>
    <lineage>
        <taxon>Bacteria</taxon>
        <taxon>Bacillati</taxon>
        <taxon>Bacillota</taxon>
        <taxon>Bacilli</taxon>
        <taxon>Lactobacillales</taxon>
        <taxon>Lactobacillaceae</taxon>
        <taxon>Bombilactobacillus</taxon>
    </lineage>
</organism>
<feature type="region of interest" description="Disordered" evidence="1">
    <location>
        <begin position="763"/>
        <end position="782"/>
    </location>
</feature>
<feature type="compositionally biased region" description="Basic and acidic residues" evidence="1">
    <location>
        <begin position="763"/>
        <end position="774"/>
    </location>
</feature>
<evidence type="ECO:0000256" key="1">
    <source>
        <dbReference type="SAM" id="MobiDB-lite"/>
    </source>
</evidence>
<reference evidence="3 4" key="1">
    <citation type="submission" date="2018-07" db="EMBL/GenBank/DDBJ databases">
        <title>Genome sequences of six Lactobacillus spp. isolated from bumble bee guts.</title>
        <authorList>
            <person name="Motta E.V.S."/>
            <person name="Moran N.A."/>
        </authorList>
    </citation>
    <scope>NUCLEOTIDE SEQUENCE [LARGE SCALE GENOMIC DNA]</scope>
    <source>
        <strain evidence="3 4">LV-8.1</strain>
    </source>
</reference>
<evidence type="ECO:0000313" key="3">
    <source>
        <dbReference type="EMBL" id="RHW46500.1"/>
    </source>
</evidence>
<comment type="caution">
    <text evidence="3">The sequence shown here is derived from an EMBL/GenBank/DDBJ whole genome shotgun (WGS) entry which is preliminary data.</text>
</comment>
<dbReference type="EMBL" id="QOCS01000010">
    <property type="protein sequence ID" value="RHW46500.1"/>
    <property type="molecule type" value="Genomic_DNA"/>
</dbReference>
<gene>
    <name evidence="3" type="ORF">DS832_05740</name>
</gene>
<dbReference type="RefSeq" id="WP_118910760.1">
    <property type="nucleotide sequence ID" value="NZ_QOCS01000010.1"/>
</dbReference>
<evidence type="ECO:0008006" key="5">
    <source>
        <dbReference type="Google" id="ProtNLM"/>
    </source>
</evidence>
<keyword evidence="2" id="KW-0732">Signal</keyword>
<name>A0A417Z7A8_9LACO</name>
<accession>A0A417Z7A8</accession>